<evidence type="ECO:0000259" key="2">
    <source>
        <dbReference type="SMART" id="SM00849"/>
    </source>
</evidence>
<dbReference type="STRING" id="1219058.AOA14_05345"/>
<feature type="chain" id="PRO_5007502411" evidence="1">
    <location>
        <begin position="20"/>
        <end position="304"/>
    </location>
</feature>
<proteinExistence type="predicted"/>
<dbReference type="PANTHER" id="PTHR42951">
    <property type="entry name" value="METALLO-BETA-LACTAMASE DOMAIN-CONTAINING"/>
    <property type="match status" value="1"/>
</dbReference>
<sequence>MSAKSLALAALMLAAPMLAGCAPQASAPAAAPPAPTGKALAAACADRDGWSDPAPPAKLFGNTYYVGTCGITALLIDAPAGPILIDAATAEAAPAILANIRALGFDPKRIRAILTSHEHFDHVGGLAALHAATGAPVIALADAAPQLESGTPDPRDPQRGALDSFTGVPVAQRLRDGQPLAFADIRITAHATPGHTPGSTSWTWQSCEGSACRTIAYVDSLTAISADGYRFSDHPDYVAMLRATFARVPTLPCDILVTPHPGASNLFARLAGEAPLAGADGCAAYAAAASKRLDDRLAKEAATR</sequence>
<evidence type="ECO:0000313" key="4">
    <source>
        <dbReference type="Proteomes" id="UP000076234"/>
    </source>
</evidence>
<dbReference type="PROSITE" id="PS51257">
    <property type="entry name" value="PROKAR_LIPOPROTEIN"/>
    <property type="match status" value="1"/>
</dbReference>
<evidence type="ECO:0000256" key="1">
    <source>
        <dbReference type="SAM" id="SignalP"/>
    </source>
</evidence>
<dbReference type="SUPFAM" id="SSF56281">
    <property type="entry name" value="Metallo-hydrolase/oxidoreductase"/>
    <property type="match status" value="1"/>
</dbReference>
<dbReference type="AlphaFoldDB" id="A0A142VW22"/>
<dbReference type="InterPro" id="IPR001279">
    <property type="entry name" value="Metallo-B-lactamas"/>
</dbReference>
<dbReference type="Pfam" id="PF00753">
    <property type="entry name" value="Lactamase_B"/>
    <property type="match status" value="1"/>
</dbReference>
<dbReference type="RefSeq" id="WP_062901056.1">
    <property type="nucleotide sequence ID" value="NZ_CP013342.1"/>
</dbReference>
<dbReference type="InterPro" id="IPR050855">
    <property type="entry name" value="NDM-1-like"/>
</dbReference>
<dbReference type="PANTHER" id="PTHR42951:SF17">
    <property type="entry name" value="METALLO-BETA-LACTAMASE DOMAIN-CONTAINING PROTEIN"/>
    <property type="match status" value="1"/>
</dbReference>
<reference evidence="4" key="1">
    <citation type="submission" date="2015-11" db="EMBL/GenBank/DDBJ databases">
        <title>Complete genome sequence of a polyethylene glycol-degrading strain Sphingopyxis terrae strain 203-1 (NBRC 15098).</title>
        <authorList>
            <person name="Yoshiyuki O."/>
            <person name="Shouta N."/>
            <person name="Nagata Y."/>
            <person name="Numata M."/>
            <person name="Tsuchikane K."/>
            <person name="Hosoyama A."/>
            <person name="Yamazoe A."/>
            <person name="Tsuda M."/>
            <person name="Fujita N."/>
            <person name="Kawai F."/>
        </authorList>
    </citation>
    <scope>NUCLEOTIDE SEQUENCE [LARGE SCALE GENOMIC DNA]</scope>
    <source>
        <strain evidence="4">203-1</strain>
    </source>
</reference>
<reference evidence="3 4" key="2">
    <citation type="journal article" date="2016" name="Genome Announc.">
        <title>Complete Genome Sequence of Sphingopyxis terrae Strain 203-1 (NBRC 111660), a Polyethylene Glycol Degrader.</title>
        <authorList>
            <person name="Ohtsubo Y."/>
            <person name="Nonoyama S."/>
            <person name="Nagata Y."/>
            <person name="Numata M."/>
            <person name="Tsuchikane K."/>
            <person name="Hosoyama A."/>
            <person name="Yamazoe A."/>
            <person name="Tsuda M."/>
            <person name="Fujita N."/>
            <person name="Kawai F."/>
        </authorList>
    </citation>
    <scope>NUCLEOTIDE SEQUENCE [LARGE SCALE GENOMIC DNA]</scope>
    <source>
        <strain evidence="3 4">203-1</strain>
    </source>
</reference>
<evidence type="ECO:0000313" key="3">
    <source>
        <dbReference type="EMBL" id="AMU94028.1"/>
    </source>
</evidence>
<name>A0A142VW22_9SPHN</name>
<dbReference type="InterPro" id="IPR036866">
    <property type="entry name" value="RibonucZ/Hydroxyglut_hydro"/>
</dbReference>
<protein>
    <submittedName>
        <fullName evidence="3">Subclass B3 metallo-beta-lactamase</fullName>
    </submittedName>
</protein>
<keyword evidence="1" id="KW-0732">Signal</keyword>
<dbReference type="SMART" id="SM00849">
    <property type="entry name" value="Lactamase_B"/>
    <property type="match status" value="1"/>
</dbReference>
<organism evidence="3 4">
    <name type="scientific">Sphingopyxis terrae subsp. terrae NBRC 15098</name>
    <dbReference type="NCBI Taxonomy" id="1219058"/>
    <lineage>
        <taxon>Bacteria</taxon>
        <taxon>Pseudomonadati</taxon>
        <taxon>Pseudomonadota</taxon>
        <taxon>Alphaproteobacteria</taxon>
        <taxon>Sphingomonadales</taxon>
        <taxon>Sphingomonadaceae</taxon>
        <taxon>Sphingopyxis</taxon>
    </lineage>
</organism>
<dbReference type="CDD" id="cd16315">
    <property type="entry name" value="EVM-1-like_MBL-B3"/>
    <property type="match status" value="1"/>
</dbReference>
<dbReference type="NCBIfam" id="NF012229">
    <property type="entry name" value="bla_class_B_core"/>
    <property type="match status" value="1"/>
</dbReference>
<feature type="signal peptide" evidence="1">
    <location>
        <begin position="1"/>
        <end position="19"/>
    </location>
</feature>
<dbReference type="Gene3D" id="3.60.15.10">
    <property type="entry name" value="Ribonuclease Z/Hydroxyacylglutathione hydrolase-like"/>
    <property type="match status" value="1"/>
</dbReference>
<dbReference type="KEGG" id="ster:AOA14_05345"/>
<dbReference type="EMBL" id="CP013342">
    <property type="protein sequence ID" value="AMU94028.1"/>
    <property type="molecule type" value="Genomic_DNA"/>
</dbReference>
<dbReference type="Proteomes" id="UP000076234">
    <property type="component" value="Chromosome"/>
</dbReference>
<dbReference type="NCBIfam" id="NF033105">
    <property type="entry name" value="bla_subclass_B3"/>
    <property type="match status" value="1"/>
</dbReference>
<gene>
    <name evidence="3" type="ORF">AOA14_05345</name>
</gene>
<accession>A0A142VW22</accession>
<feature type="domain" description="Metallo-beta-lactamase" evidence="2">
    <location>
        <begin position="70"/>
        <end position="260"/>
    </location>
</feature>